<sequence>MEAIPDELCNEHDYTLKFEVPLDAIKTEIIEEHESSNMSSQLDVTRVPIVLRDNKPKLRRKKQTLHVPAQKQSLLLPKPPSNMTQRPIVPKPPLISGVPINLKSDCLSNKAGLPRPIMPKIDLPPPLPPNFKGEPPPNCKGVLVVQDVKVCTMYVPKNGNGGAPDKAFPIHSFPMNALQNGVLNASTGQSVLIPPGGPGQVVNTVEPVQEKALPKRTEKYSSKEQSFTIMAPSSNIAPNNKCPFYGLLQNVQNILAGTLPLYWFSIVEGEGITVMLMSFGKEKAIQRRVYVSYGGNVEISVHCAPLPKFFVRDIVTKAGTQIRLTNTTVKKFSEWVLAVVHVLRDFHTCTGLEHPDNRDLYMKAKDIVFDENPYQECRYNETFRSINCLKLVTSGKRRCMECSKSFSWARKRTIQDCVEKEKKKLAVDSDQDGPKSQVSVAVEAKETAFASTEADDCNNMSMNDVPEIDPNSSNIIESKNQNASKRKSVLRLRATTE</sequence>
<proteinExistence type="predicted"/>
<dbReference type="AlphaFoldDB" id="A0AAV7Y200"/>
<feature type="region of interest" description="Disordered" evidence="1">
    <location>
        <begin position="452"/>
        <end position="497"/>
    </location>
</feature>
<reference evidence="2" key="1">
    <citation type="submission" date="2022-12" db="EMBL/GenBank/DDBJ databases">
        <title>Chromosome-level genome assembly of the bean flower thrips Megalurothrips usitatus.</title>
        <authorList>
            <person name="Ma L."/>
            <person name="Liu Q."/>
            <person name="Li H."/>
            <person name="Cai W."/>
        </authorList>
    </citation>
    <scope>NUCLEOTIDE SEQUENCE</scope>
    <source>
        <strain evidence="2">Cailab_2022a</strain>
    </source>
</reference>
<evidence type="ECO:0000256" key="1">
    <source>
        <dbReference type="SAM" id="MobiDB-lite"/>
    </source>
</evidence>
<feature type="compositionally biased region" description="Polar residues" evidence="1">
    <location>
        <begin position="470"/>
        <end position="483"/>
    </location>
</feature>
<comment type="caution">
    <text evidence="2">The sequence shown here is derived from an EMBL/GenBank/DDBJ whole genome shotgun (WGS) entry which is preliminary data.</text>
</comment>
<gene>
    <name evidence="2" type="ORF">ONE63_005342</name>
</gene>
<evidence type="ECO:0000313" key="2">
    <source>
        <dbReference type="EMBL" id="KAJ1530435.1"/>
    </source>
</evidence>
<dbReference type="Proteomes" id="UP001075354">
    <property type="component" value="Chromosome 2"/>
</dbReference>
<keyword evidence="3" id="KW-1185">Reference proteome</keyword>
<evidence type="ECO:0000313" key="3">
    <source>
        <dbReference type="Proteomes" id="UP001075354"/>
    </source>
</evidence>
<dbReference type="EMBL" id="JAPTSV010000002">
    <property type="protein sequence ID" value="KAJ1530435.1"/>
    <property type="molecule type" value="Genomic_DNA"/>
</dbReference>
<accession>A0AAV7Y200</accession>
<organism evidence="2 3">
    <name type="scientific">Megalurothrips usitatus</name>
    <name type="common">bean blossom thrips</name>
    <dbReference type="NCBI Taxonomy" id="439358"/>
    <lineage>
        <taxon>Eukaryota</taxon>
        <taxon>Metazoa</taxon>
        <taxon>Ecdysozoa</taxon>
        <taxon>Arthropoda</taxon>
        <taxon>Hexapoda</taxon>
        <taxon>Insecta</taxon>
        <taxon>Pterygota</taxon>
        <taxon>Neoptera</taxon>
        <taxon>Paraneoptera</taxon>
        <taxon>Thysanoptera</taxon>
        <taxon>Terebrantia</taxon>
        <taxon>Thripoidea</taxon>
        <taxon>Thripidae</taxon>
        <taxon>Megalurothrips</taxon>
    </lineage>
</organism>
<protein>
    <submittedName>
        <fullName evidence="2">Uncharacterized protein</fullName>
    </submittedName>
</protein>
<name>A0AAV7Y200_9NEOP</name>